<proteinExistence type="predicted"/>
<protein>
    <submittedName>
        <fullName evidence="1">Uncharacterized protein</fullName>
    </submittedName>
</protein>
<accession>A0AAE1ENH1</accession>
<evidence type="ECO:0000313" key="2">
    <source>
        <dbReference type="Proteomes" id="UP001286313"/>
    </source>
</evidence>
<gene>
    <name evidence="1" type="ORF">Pcinc_034880</name>
</gene>
<reference evidence="1" key="1">
    <citation type="submission" date="2023-10" db="EMBL/GenBank/DDBJ databases">
        <title>Genome assemblies of two species of porcelain crab, Petrolisthes cinctipes and Petrolisthes manimaculis (Anomura: Porcellanidae).</title>
        <authorList>
            <person name="Angst P."/>
        </authorList>
    </citation>
    <scope>NUCLEOTIDE SEQUENCE</scope>
    <source>
        <strain evidence="1">PB745_01</strain>
        <tissue evidence="1">Gill</tissue>
    </source>
</reference>
<dbReference type="Proteomes" id="UP001286313">
    <property type="component" value="Unassembled WGS sequence"/>
</dbReference>
<dbReference type="EMBL" id="JAWQEG010005154">
    <property type="protein sequence ID" value="KAK3858957.1"/>
    <property type="molecule type" value="Genomic_DNA"/>
</dbReference>
<keyword evidence="2" id="KW-1185">Reference proteome</keyword>
<name>A0AAE1ENH1_PETCI</name>
<evidence type="ECO:0000313" key="1">
    <source>
        <dbReference type="EMBL" id="KAK3858957.1"/>
    </source>
</evidence>
<comment type="caution">
    <text evidence="1">The sequence shown here is derived from an EMBL/GenBank/DDBJ whole genome shotgun (WGS) entry which is preliminary data.</text>
</comment>
<organism evidence="1 2">
    <name type="scientific">Petrolisthes cinctipes</name>
    <name type="common">Flat porcelain crab</name>
    <dbReference type="NCBI Taxonomy" id="88211"/>
    <lineage>
        <taxon>Eukaryota</taxon>
        <taxon>Metazoa</taxon>
        <taxon>Ecdysozoa</taxon>
        <taxon>Arthropoda</taxon>
        <taxon>Crustacea</taxon>
        <taxon>Multicrustacea</taxon>
        <taxon>Malacostraca</taxon>
        <taxon>Eumalacostraca</taxon>
        <taxon>Eucarida</taxon>
        <taxon>Decapoda</taxon>
        <taxon>Pleocyemata</taxon>
        <taxon>Anomura</taxon>
        <taxon>Galatheoidea</taxon>
        <taxon>Porcellanidae</taxon>
        <taxon>Petrolisthes</taxon>
    </lineage>
</organism>
<sequence length="366" mass="41175">MIRNALEAEQDSELSKNVFDVVDDSDGSEMRNILRKIYDITQGRKDVYYSLSAPSSAIRGMSWPTTSLVSVPMSGHTPILFRESVPQISSVLEPYGFIRDYPNVLRRFSSAICSHYNVDSPFFLTSPKSKSYDIREPPVCLEGFLFDKLIDQIQQHGHTDDSSQFIRKQINDLRCINHTSTPPNPYQYFTTAGLFDGVVQCDFVSIAHEIYSRRLMTFREFSEHHTNALGPSMTLQHYSTDEMDRLVYFEPSLAENAAIIARLSDAGPVLVDQVINVWFEKLPLIKTSSVEASGSLSAVGQVSSVAASEGLRIASRLDENRVLKAVKAILKLSVLRRSRLLIPIDYYNADLLSFLTSLLILALFSR</sequence>
<dbReference type="AlphaFoldDB" id="A0AAE1ENH1"/>